<dbReference type="RefSeq" id="WP_314030419.1">
    <property type="nucleotide sequence ID" value="NZ_JASJOR010000002.1"/>
</dbReference>
<comment type="caution">
    <text evidence="1">The sequence shown here is derived from an EMBL/GenBank/DDBJ whole genome shotgun (WGS) entry which is preliminary data.</text>
</comment>
<dbReference type="Proteomes" id="UP001228581">
    <property type="component" value="Unassembled WGS sequence"/>
</dbReference>
<sequence>MLDTNFYPKNCIDLKNCETIDDLPAIKECFVVLLWCQWYGLDHTIRGMIVNYSKQYSHILFGFRSYSDDKEIPLFAPFLDPKKVPGSPACLIFYNGILQSNIQGFLLPKEFEQLINKY</sequence>
<reference evidence="1 2" key="1">
    <citation type="submission" date="2023-05" db="EMBL/GenBank/DDBJ databases">
        <authorList>
            <person name="Zhang X."/>
        </authorList>
    </citation>
    <scope>NUCLEOTIDE SEQUENCE [LARGE SCALE GENOMIC DNA]</scope>
    <source>
        <strain evidence="1 2">DM2B3-1</strain>
    </source>
</reference>
<evidence type="ECO:0000313" key="2">
    <source>
        <dbReference type="Proteomes" id="UP001228581"/>
    </source>
</evidence>
<evidence type="ECO:0008006" key="3">
    <source>
        <dbReference type="Google" id="ProtNLM"/>
    </source>
</evidence>
<accession>A0ABT7D0Z0</accession>
<gene>
    <name evidence="1" type="ORF">QNI19_36325</name>
</gene>
<proteinExistence type="predicted"/>
<protein>
    <recommendedName>
        <fullName evidence="3">Thioredoxin</fullName>
    </recommendedName>
</protein>
<keyword evidence="2" id="KW-1185">Reference proteome</keyword>
<name>A0ABT7D0Z0_9BACT</name>
<evidence type="ECO:0000313" key="1">
    <source>
        <dbReference type="EMBL" id="MDJ1498459.1"/>
    </source>
</evidence>
<dbReference type="EMBL" id="JASJOT010000047">
    <property type="protein sequence ID" value="MDJ1498459.1"/>
    <property type="molecule type" value="Genomic_DNA"/>
</dbReference>
<organism evidence="1 2">
    <name type="scientific">Xanthocytophaga flava</name>
    <dbReference type="NCBI Taxonomy" id="3048013"/>
    <lineage>
        <taxon>Bacteria</taxon>
        <taxon>Pseudomonadati</taxon>
        <taxon>Bacteroidota</taxon>
        <taxon>Cytophagia</taxon>
        <taxon>Cytophagales</taxon>
        <taxon>Rhodocytophagaceae</taxon>
        <taxon>Xanthocytophaga</taxon>
    </lineage>
</organism>